<comment type="function">
    <text evidence="5">Component of the exocyst complex involved in the docking of exocytic vesicles with fusion sites on the plasma membrane.</text>
</comment>
<dbReference type="Gene3D" id="1.10.357.30">
    <property type="entry name" value="Exocyst complex subunit Sec15 C-terminal domain, N-terminal subdomain"/>
    <property type="match status" value="1"/>
</dbReference>
<name>A0A9P3CRF8_9PEZI</name>
<keyword evidence="4" id="KW-0175">Coiled coil</keyword>
<evidence type="ECO:0000259" key="6">
    <source>
        <dbReference type="Pfam" id="PF04091"/>
    </source>
</evidence>
<dbReference type="Proteomes" id="UP000825890">
    <property type="component" value="Unassembled WGS sequence"/>
</dbReference>
<reference evidence="8 9" key="1">
    <citation type="submission" date="2021-01" db="EMBL/GenBank/DDBJ databases">
        <title>Cercospora kikuchii MAFF 305040 whole genome shotgun sequence.</title>
        <authorList>
            <person name="Kashiwa T."/>
            <person name="Suzuki T."/>
        </authorList>
    </citation>
    <scope>NUCLEOTIDE SEQUENCE [LARGE SCALE GENOMIC DNA]</scope>
    <source>
        <strain evidence="8 9">MAFF 305040</strain>
    </source>
</reference>
<dbReference type="InterPro" id="IPR048359">
    <property type="entry name" value="EXOC6_Sec15_N"/>
</dbReference>
<evidence type="ECO:0000313" key="8">
    <source>
        <dbReference type="EMBL" id="GIZ47301.1"/>
    </source>
</evidence>
<dbReference type="FunFam" id="1.10.357.30:FF:000004">
    <property type="entry name" value="Exocyst complex component SEC15"/>
    <property type="match status" value="1"/>
</dbReference>
<dbReference type="GO" id="GO:0006886">
    <property type="term" value="P:intracellular protein transport"/>
    <property type="evidence" value="ECO:0007669"/>
    <property type="project" value="InterPro"/>
</dbReference>
<feature type="domain" description="Exocyst complex subunit EXOC6/Sec15 C-terminal" evidence="6">
    <location>
        <begin position="402"/>
        <end position="750"/>
    </location>
</feature>
<evidence type="ECO:0000256" key="2">
    <source>
        <dbReference type="ARBA" id="ARBA00022448"/>
    </source>
</evidence>
<dbReference type="PIRSF" id="PIRSF025007">
    <property type="entry name" value="Sec15"/>
    <property type="match status" value="1"/>
</dbReference>
<protein>
    <recommendedName>
        <fullName evidence="5">Exocyst complex component SEC15</fullName>
    </recommendedName>
</protein>
<dbReference type="EMBL" id="BOLY01000007">
    <property type="protein sequence ID" value="GIZ47301.1"/>
    <property type="molecule type" value="Genomic_DNA"/>
</dbReference>
<gene>
    <name evidence="8" type="ORF">CKM354_001039600</name>
</gene>
<keyword evidence="2 5" id="KW-0813">Transport</keyword>
<accession>A0A9P3CRF8</accession>
<dbReference type="InterPro" id="IPR042045">
    <property type="entry name" value="EXOC6/Sec15_C_dom1"/>
</dbReference>
<dbReference type="PANTHER" id="PTHR12702:SF0">
    <property type="entry name" value="EXOCYST COMPLEX COMPONENT 6"/>
    <property type="match status" value="1"/>
</dbReference>
<evidence type="ECO:0000313" key="9">
    <source>
        <dbReference type="Proteomes" id="UP000825890"/>
    </source>
</evidence>
<dbReference type="Gene3D" id="1.20.58.670">
    <property type="entry name" value="Dsl1p vesicle tethering complex, Tip20p subunit, domain D"/>
    <property type="match status" value="1"/>
</dbReference>
<dbReference type="GO" id="GO:0006893">
    <property type="term" value="P:Golgi to plasma membrane transport"/>
    <property type="evidence" value="ECO:0007669"/>
    <property type="project" value="TreeGrafter"/>
</dbReference>
<evidence type="ECO:0000256" key="5">
    <source>
        <dbReference type="PIRNR" id="PIRNR025007"/>
    </source>
</evidence>
<dbReference type="InterPro" id="IPR046361">
    <property type="entry name" value="EXOC6/Sec15_C"/>
</dbReference>
<evidence type="ECO:0000259" key="7">
    <source>
        <dbReference type="Pfam" id="PF20651"/>
    </source>
</evidence>
<dbReference type="RefSeq" id="XP_044661788.1">
    <property type="nucleotide sequence ID" value="XM_044805853.1"/>
</dbReference>
<feature type="domain" description="Exocyst complex component EXOC6/Sec15 N-terminal" evidence="7">
    <location>
        <begin position="52"/>
        <end position="220"/>
    </location>
</feature>
<dbReference type="AlphaFoldDB" id="A0A9P3CRF8"/>
<evidence type="ECO:0000256" key="4">
    <source>
        <dbReference type="ARBA" id="ARBA00023054"/>
    </source>
</evidence>
<dbReference type="InterPro" id="IPR042044">
    <property type="entry name" value="EXOC6PINT-1/Sec15/Tip20_C_dom2"/>
</dbReference>
<dbReference type="GO" id="GO:0090522">
    <property type="term" value="P:vesicle tethering involved in exocytosis"/>
    <property type="evidence" value="ECO:0007669"/>
    <property type="project" value="UniProtKB-UniRule"/>
</dbReference>
<keyword evidence="9" id="KW-1185">Reference proteome</keyword>
<keyword evidence="3 5" id="KW-0268">Exocytosis</keyword>
<proteinExistence type="inferred from homology"/>
<dbReference type="GO" id="GO:0000145">
    <property type="term" value="C:exocyst"/>
    <property type="evidence" value="ECO:0007669"/>
    <property type="project" value="UniProtKB-UniRule"/>
</dbReference>
<dbReference type="GO" id="GO:0016020">
    <property type="term" value="C:membrane"/>
    <property type="evidence" value="ECO:0007669"/>
    <property type="project" value="TreeGrafter"/>
</dbReference>
<dbReference type="InterPro" id="IPR007225">
    <property type="entry name" value="EXOC6/Sec15"/>
</dbReference>
<evidence type="ECO:0000256" key="3">
    <source>
        <dbReference type="ARBA" id="ARBA00022483"/>
    </source>
</evidence>
<evidence type="ECO:0000256" key="1">
    <source>
        <dbReference type="ARBA" id="ARBA00007944"/>
    </source>
</evidence>
<sequence length="797" mass="90627">MPGLIADQYDDLTGAVQQIILSSSESDYLDQLIPLLKNAETQTQVTPLIHALNHVSADREAQIESICNSNHQEFITSVNQLQSVREETVNLTSEIMQLSRSIEASTEKLAEQKKALVDSRSVRQNIDDATQALKDCLEVLRLANQVHDLLGKKNHYAALRALDELQNVHLREVTRYKIAEMIERSVPATQRMIAEAVTQDLHTWLYRIRETSQFLGEVAFYHTEMRRARQKERGEKDEYLGSFGLNSAVELVADEDEEFDVLNNEEVQVDFSPLFECLHIHDALGETEKFRADYAATRRRQKDLLIPQTINLLEEDNSSLSGLLEGIAGFAIVEKATMQKTENFRSQSDIDELWESMCQSSVSLISTALHHVDNDERLLKVKGVIALFIQTMDSWGYSVASLDGLLLTLFDKYSSLLKRRFSDDFQEIVSTDDYMPMPINNADEYTKVISVSWYTPPAGQENAEELSYPCVLPFSQMYPLVCIDIRNFLNQIYLFSDDHFRHTTVIDKTLKESLDELLVDKVCRSLVDRLSSQYPGQIVQILTNLDHFEQACTDLEDLLVEARSSSSAAGPIKLNATGQFNSAKKRAEKRIFELVNSKIDDLIDTAEYEWTSTYTPDTASPYIQELTRYLSNIMSSVLLGLPEQIKELIYFEALNHISDSLLRLPLDPSVRHISPQAATAFKLDVDDLVDFVEALPEAPVLLESLTSIRQTTDLMMLAAEGKGEEFFDSSKSQTRFEKVDKIKGAELLEKVYTDTTGAPREKRMSLMPDFQELRGKPSMPHFGIRDRFDQFTKRDRS</sequence>
<dbReference type="PANTHER" id="PTHR12702">
    <property type="entry name" value="SEC15"/>
    <property type="match status" value="1"/>
</dbReference>
<comment type="caution">
    <text evidence="8">The sequence shown here is derived from an EMBL/GenBank/DDBJ whole genome shotgun (WGS) entry which is preliminary data.</text>
</comment>
<dbReference type="GeneID" id="68295971"/>
<organism evidence="8 9">
    <name type="scientific">Cercospora kikuchii</name>
    <dbReference type="NCBI Taxonomy" id="84275"/>
    <lineage>
        <taxon>Eukaryota</taxon>
        <taxon>Fungi</taxon>
        <taxon>Dikarya</taxon>
        <taxon>Ascomycota</taxon>
        <taxon>Pezizomycotina</taxon>
        <taxon>Dothideomycetes</taxon>
        <taxon>Dothideomycetidae</taxon>
        <taxon>Mycosphaerellales</taxon>
        <taxon>Mycosphaerellaceae</taxon>
        <taxon>Cercospora</taxon>
    </lineage>
</organism>
<dbReference type="Pfam" id="PF04091">
    <property type="entry name" value="Sec15_C"/>
    <property type="match status" value="1"/>
</dbReference>
<dbReference type="Pfam" id="PF20651">
    <property type="entry name" value="EXOC6_Sec15_N"/>
    <property type="match status" value="1"/>
</dbReference>
<dbReference type="OrthoDB" id="10267033at2759"/>
<comment type="similarity">
    <text evidence="1 5">Belongs to the SEC15 family.</text>
</comment>